<evidence type="ECO:0000313" key="5">
    <source>
        <dbReference type="EMBL" id="BBY20398.1"/>
    </source>
</evidence>
<keyword evidence="6" id="KW-1185">Reference proteome</keyword>
<protein>
    <submittedName>
        <fullName evidence="5">Mce family protein Mce3B</fullName>
    </submittedName>
</protein>
<evidence type="ECO:0000259" key="4">
    <source>
        <dbReference type="Pfam" id="PF11887"/>
    </source>
</evidence>
<dbReference type="InterPro" id="IPR005693">
    <property type="entry name" value="Mce"/>
</dbReference>
<organism evidence="5 6">
    <name type="scientific">Mycobacterium stomatepiae</name>
    <dbReference type="NCBI Taxonomy" id="470076"/>
    <lineage>
        <taxon>Bacteria</taxon>
        <taxon>Bacillati</taxon>
        <taxon>Actinomycetota</taxon>
        <taxon>Actinomycetes</taxon>
        <taxon>Mycobacteriales</taxon>
        <taxon>Mycobacteriaceae</taxon>
        <taxon>Mycobacterium</taxon>
        <taxon>Mycobacterium simiae complex</taxon>
    </lineage>
</organism>
<feature type="domain" description="Mce/MlaD" evidence="3">
    <location>
        <begin position="38"/>
        <end position="114"/>
    </location>
</feature>
<dbReference type="NCBIfam" id="TIGR00996">
    <property type="entry name" value="Mtu_fam_mce"/>
    <property type="match status" value="1"/>
</dbReference>
<evidence type="ECO:0000259" key="3">
    <source>
        <dbReference type="Pfam" id="PF02470"/>
    </source>
</evidence>
<evidence type="ECO:0000256" key="1">
    <source>
        <dbReference type="SAM" id="MobiDB-lite"/>
    </source>
</evidence>
<dbReference type="Pfam" id="PF11887">
    <property type="entry name" value="Mce4_CUP1"/>
    <property type="match status" value="1"/>
</dbReference>
<feature type="domain" description="Mammalian cell entry C-terminal" evidence="4">
    <location>
        <begin position="121"/>
        <end position="328"/>
    </location>
</feature>
<evidence type="ECO:0000256" key="2">
    <source>
        <dbReference type="SAM" id="Phobius"/>
    </source>
</evidence>
<sequence length="447" mass="48291">MQENLKGVAVRLGIFLSVCALTASLLVAVFGEVRFGDGKTYYAEFTNVSNLREGKLVRIAGVEVGKVEKISINPDATVRVEFTADNSVTLTQGTLAVIRYDNLFGDRYLALEEGAGGLAILAPHQTIPLARTKPALDLDALIGGFKPLFRALNPEQVNALSEQLLQMFQGQGPTITSFLDQAAAVTNTLADRDQLIGQVVNNLNVVLGSLGGQSDRLDKAVTSLSQLVHGLAERKADISNAVAYTNTAAGSITDLLSRAGAPFSKVVQETDRVADHDYLDNLLNTLPDKYQALVRQGMYGDFFAFYLCDVVLKVNGKGGQPVYIKVAGQASGRCTPKCRHWLNATGWSSAPSASWQSPQSCWLRCNIRTCRFSIRAIVSRHISPTRAGCEPTTPSRSRATRWARCPVSSSTGPACWSRSRSTPTFGSETAPRWRSKPKACWAASSST</sequence>
<accession>A0A7I7Q2A7</accession>
<feature type="transmembrane region" description="Helical" evidence="2">
    <location>
        <begin position="12"/>
        <end position="31"/>
    </location>
</feature>
<evidence type="ECO:0000313" key="6">
    <source>
        <dbReference type="Proteomes" id="UP000467130"/>
    </source>
</evidence>
<dbReference type="InterPro" id="IPR024516">
    <property type="entry name" value="Mce_C"/>
</dbReference>
<dbReference type="EMBL" id="AP022587">
    <property type="protein sequence ID" value="BBY20398.1"/>
    <property type="molecule type" value="Genomic_DNA"/>
</dbReference>
<dbReference type="InterPro" id="IPR052336">
    <property type="entry name" value="MlaD_Phospholipid_Transporter"/>
</dbReference>
<name>A0A7I7Q2A7_9MYCO</name>
<reference evidence="5 6" key="1">
    <citation type="journal article" date="2019" name="Emerg. Microbes Infect.">
        <title>Comprehensive subspecies identification of 175 nontuberculous mycobacteria species based on 7547 genomic profiles.</title>
        <authorList>
            <person name="Matsumoto Y."/>
            <person name="Kinjo T."/>
            <person name="Motooka D."/>
            <person name="Nabeya D."/>
            <person name="Jung N."/>
            <person name="Uechi K."/>
            <person name="Horii T."/>
            <person name="Iida T."/>
            <person name="Fujita J."/>
            <person name="Nakamura S."/>
        </authorList>
    </citation>
    <scope>NUCLEOTIDE SEQUENCE [LARGE SCALE GENOMIC DNA]</scope>
    <source>
        <strain evidence="5 6">JCM 17783</strain>
    </source>
</reference>
<dbReference type="GO" id="GO:0005576">
    <property type="term" value="C:extracellular region"/>
    <property type="evidence" value="ECO:0007669"/>
    <property type="project" value="TreeGrafter"/>
</dbReference>
<dbReference type="PANTHER" id="PTHR33371:SF17">
    <property type="entry name" value="MCE-FAMILY PROTEIN MCE1B"/>
    <property type="match status" value="1"/>
</dbReference>
<dbReference type="KEGG" id="msto:MSTO_06030"/>
<dbReference type="PANTHER" id="PTHR33371">
    <property type="entry name" value="INTERMEMBRANE PHOSPHOLIPID TRANSPORT SYSTEM BINDING PROTEIN MLAD-RELATED"/>
    <property type="match status" value="1"/>
</dbReference>
<dbReference type="Proteomes" id="UP000467130">
    <property type="component" value="Chromosome"/>
</dbReference>
<gene>
    <name evidence="5" type="primary">mce3B_1</name>
    <name evidence="5" type="ORF">MSTO_06030</name>
</gene>
<feature type="compositionally biased region" description="Polar residues" evidence="1">
    <location>
        <begin position="408"/>
        <end position="427"/>
    </location>
</feature>
<keyword evidence="2" id="KW-0472">Membrane</keyword>
<dbReference type="Pfam" id="PF02470">
    <property type="entry name" value="MlaD"/>
    <property type="match status" value="1"/>
</dbReference>
<dbReference type="InterPro" id="IPR003399">
    <property type="entry name" value="Mce/MlaD"/>
</dbReference>
<proteinExistence type="predicted"/>
<keyword evidence="2" id="KW-1133">Transmembrane helix</keyword>
<dbReference type="GO" id="GO:0051701">
    <property type="term" value="P:biological process involved in interaction with host"/>
    <property type="evidence" value="ECO:0007669"/>
    <property type="project" value="TreeGrafter"/>
</dbReference>
<dbReference type="AlphaFoldDB" id="A0A7I7Q2A7"/>
<feature type="region of interest" description="Disordered" evidence="1">
    <location>
        <begin position="408"/>
        <end position="447"/>
    </location>
</feature>
<keyword evidence="2" id="KW-0812">Transmembrane</keyword>